<feature type="domain" description="HAMP" evidence="13">
    <location>
        <begin position="179"/>
        <end position="232"/>
    </location>
</feature>
<keyword evidence="15" id="KW-1185">Reference proteome</keyword>
<evidence type="ECO:0000256" key="2">
    <source>
        <dbReference type="ARBA" id="ARBA00004370"/>
    </source>
</evidence>
<dbReference type="SMART" id="SM00388">
    <property type="entry name" value="HisKA"/>
    <property type="match status" value="1"/>
</dbReference>
<evidence type="ECO:0000256" key="7">
    <source>
        <dbReference type="ARBA" id="ARBA00022777"/>
    </source>
</evidence>
<evidence type="ECO:0000256" key="5">
    <source>
        <dbReference type="ARBA" id="ARBA00022679"/>
    </source>
</evidence>
<dbReference type="EC" id="2.7.13.3" evidence="3"/>
<reference evidence="15" key="1">
    <citation type="submission" date="2016-01" db="EMBL/GenBank/DDBJ databases">
        <title>Draft genome of Chromobacterium sp. F49.</title>
        <authorList>
            <person name="Hong K.W."/>
        </authorList>
    </citation>
    <scope>NUCLEOTIDE SEQUENCE [LARGE SCALE GENOMIC DNA]</scope>
    <source>
        <strain evidence="15">CN3</strain>
    </source>
</reference>
<dbReference type="InterPro" id="IPR005467">
    <property type="entry name" value="His_kinase_dom"/>
</dbReference>
<gene>
    <name evidence="14" type="ORF">AVT10_02195</name>
</gene>
<dbReference type="InterPro" id="IPR036890">
    <property type="entry name" value="HATPase_C_sf"/>
</dbReference>
<dbReference type="Gene3D" id="3.30.565.10">
    <property type="entry name" value="Histidine kinase-like ATPase, C-terminal domain"/>
    <property type="match status" value="1"/>
</dbReference>
<comment type="subcellular location">
    <subcellularLocation>
        <location evidence="2">Membrane</location>
    </subcellularLocation>
</comment>
<keyword evidence="5" id="KW-0808">Transferase</keyword>
<dbReference type="PROSITE" id="PS50885">
    <property type="entry name" value="HAMP"/>
    <property type="match status" value="1"/>
</dbReference>
<dbReference type="PANTHER" id="PTHR45436">
    <property type="entry name" value="SENSOR HISTIDINE KINASE YKOH"/>
    <property type="match status" value="1"/>
</dbReference>
<dbReference type="InterPro" id="IPR004358">
    <property type="entry name" value="Sig_transdc_His_kin-like_C"/>
</dbReference>
<evidence type="ECO:0000256" key="10">
    <source>
        <dbReference type="ARBA" id="ARBA00023136"/>
    </source>
</evidence>
<dbReference type="InterPro" id="IPR003661">
    <property type="entry name" value="HisK_dim/P_dom"/>
</dbReference>
<dbReference type="Gene3D" id="6.10.340.10">
    <property type="match status" value="1"/>
</dbReference>
<evidence type="ECO:0000256" key="6">
    <source>
        <dbReference type="ARBA" id="ARBA00022692"/>
    </source>
</evidence>
<organism evidence="14 15">
    <name type="scientific">Sphingomonas hankookensis</name>
    <dbReference type="NCBI Taxonomy" id="563996"/>
    <lineage>
        <taxon>Bacteria</taxon>
        <taxon>Pseudomonadati</taxon>
        <taxon>Pseudomonadota</taxon>
        <taxon>Alphaproteobacteria</taxon>
        <taxon>Sphingomonadales</taxon>
        <taxon>Sphingomonadaceae</taxon>
        <taxon>Sphingomonas</taxon>
    </lineage>
</organism>
<dbReference type="SMART" id="SM00304">
    <property type="entry name" value="HAMP"/>
    <property type="match status" value="1"/>
</dbReference>
<evidence type="ECO:0000256" key="9">
    <source>
        <dbReference type="ARBA" id="ARBA00023012"/>
    </source>
</evidence>
<comment type="catalytic activity">
    <reaction evidence="1">
        <text>ATP + protein L-histidine = ADP + protein N-phospho-L-histidine.</text>
        <dbReference type="EC" id="2.7.13.3"/>
    </reaction>
</comment>
<dbReference type="CDD" id="cd00082">
    <property type="entry name" value="HisKA"/>
    <property type="match status" value="1"/>
</dbReference>
<feature type="transmembrane region" description="Helical" evidence="11">
    <location>
        <begin position="157"/>
        <end position="178"/>
    </location>
</feature>
<dbReference type="InterPro" id="IPR003660">
    <property type="entry name" value="HAMP_dom"/>
</dbReference>
<sequence length="448" mass="46691">MIRWSRSATLRFAALVFALQIAGSAVVLLTVRSITEKQLTANATDEAGRLRATLLDGWASGGVDRLVRVAEARLDRSDRPQSVVLVIGRDGRVLAGNVAAWPPNVVIGPPSTIEIFRVARSQPEAMRVIGTVLPDGTRLLTGHVIEGELAFVGAMEAAMVAAMVVALLLAALAGWAAARLIAARLGRTAQTVAAVTAGDLAQRVALDGGNDAFEALGRSVNAMLDRIAMLVGELKLATDGLAHDLRSPLTRLRATLERALAAAESEEGRVAVLRAMDEGDRLLGMLDTALRITRAEAGIGREAFQPVDLSALVADVADMFEPLAEDRGLAIRVVDGGGVTVPANREMIGQAVANMVDNALKYGAGVIRVGVEQAEGSVAIIVADDGPGIPPDRRDDALRRFGRLDAARTESGAGLGLSLVAAVAHLHGGTLELGDNAPGLVARMTIAV</sequence>
<accession>A0ABR5YHF9</accession>
<dbReference type="InterPro" id="IPR050428">
    <property type="entry name" value="TCS_sensor_his_kinase"/>
</dbReference>
<keyword evidence="9" id="KW-0902">Two-component regulatory system</keyword>
<evidence type="ECO:0000256" key="4">
    <source>
        <dbReference type="ARBA" id="ARBA00022553"/>
    </source>
</evidence>
<dbReference type="Pfam" id="PF00672">
    <property type="entry name" value="HAMP"/>
    <property type="match status" value="1"/>
</dbReference>
<evidence type="ECO:0000313" key="15">
    <source>
        <dbReference type="Proteomes" id="UP000076609"/>
    </source>
</evidence>
<dbReference type="SUPFAM" id="SSF47384">
    <property type="entry name" value="Homodimeric domain of signal transducing histidine kinase"/>
    <property type="match status" value="1"/>
</dbReference>
<comment type="caution">
    <text evidence="14">The sequence shown here is derived from an EMBL/GenBank/DDBJ whole genome shotgun (WGS) entry which is preliminary data.</text>
</comment>
<dbReference type="SMART" id="SM00387">
    <property type="entry name" value="HATPase_c"/>
    <property type="match status" value="1"/>
</dbReference>
<keyword evidence="7 14" id="KW-0418">Kinase</keyword>
<dbReference type="SUPFAM" id="SSF55874">
    <property type="entry name" value="ATPase domain of HSP90 chaperone/DNA topoisomerase II/histidine kinase"/>
    <property type="match status" value="1"/>
</dbReference>
<dbReference type="InterPro" id="IPR003594">
    <property type="entry name" value="HATPase_dom"/>
</dbReference>
<keyword evidence="8 11" id="KW-1133">Transmembrane helix</keyword>
<proteinExistence type="predicted"/>
<dbReference type="InterPro" id="IPR036097">
    <property type="entry name" value="HisK_dim/P_sf"/>
</dbReference>
<evidence type="ECO:0000256" key="11">
    <source>
        <dbReference type="SAM" id="Phobius"/>
    </source>
</evidence>
<evidence type="ECO:0000256" key="8">
    <source>
        <dbReference type="ARBA" id="ARBA00022989"/>
    </source>
</evidence>
<dbReference type="PRINTS" id="PR00344">
    <property type="entry name" value="BCTRLSENSOR"/>
</dbReference>
<dbReference type="Gene3D" id="1.10.287.130">
    <property type="match status" value="1"/>
</dbReference>
<keyword evidence="4" id="KW-0597">Phosphoprotein</keyword>
<evidence type="ECO:0000313" key="14">
    <source>
        <dbReference type="EMBL" id="KZE18865.1"/>
    </source>
</evidence>
<keyword evidence="6 11" id="KW-0812">Transmembrane</keyword>
<dbReference type="CDD" id="cd00075">
    <property type="entry name" value="HATPase"/>
    <property type="match status" value="1"/>
</dbReference>
<dbReference type="PANTHER" id="PTHR45436:SF8">
    <property type="entry name" value="HISTIDINE KINASE"/>
    <property type="match status" value="1"/>
</dbReference>
<evidence type="ECO:0000259" key="13">
    <source>
        <dbReference type="PROSITE" id="PS50885"/>
    </source>
</evidence>
<dbReference type="PROSITE" id="PS50109">
    <property type="entry name" value="HIS_KIN"/>
    <property type="match status" value="1"/>
</dbReference>
<dbReference type="Proteomes" id="UP000076609">
    <property type="component" value="Unassembled WGS sequence"/>
</dbReference>
<dbReference type="Pfam" id="PF02518">
    <property type="entry name" value="HATPase_c"/>
    <property type="match status" value="1"/>
</dbReference>
<dbReference type="EMBL" id="LQQO01000001">
    <property type="protein sequence ID" value="KZE18865.1"/>
    <property type="molecule type" value="Genomic_DNA"/>
</dbReference>
<keyword evidence="10 11" id="KW-0472">Membrane</keyword>
<name>A0ABR5YHF9_9SPHN</name>
<protein>
    <recommendedName>
        <fullName evidence="3">histidine kinase</fullName>
        <ecNumber evidence="3">2.7.13.3</ecNumber>
    </recommendedName>
</protein>
<feature type="domain" description="Histidine kinase" evidence="12">
    <location>
        <begin position="240"/>
        <end position="448"/>
    </location>
</feature>
<evidence type="ECO:0000259" key="12">
    <source>
        <dbReference type="PROSITE" id="PS50109"/>
    </source>
</evidence>
<dbReference type="Pfam" id="PF00512">
    <property type="entry name" value="HisKA"/>
    <property type="match status" value="1"/>
</dbReference>
<evidence type="ECO:0000256" key="3">
    <source>
        <dbReference type="ARBA" id="ARBA00012438"/>
    </source>
</evidence>
<dbReference type="GO" id="GO:0016301">
    <property type="term" value="F:kinase activity"/>
    <property type="evidence" value="ECO:0007669"/>
    <property type="project" value="UniProtKB-KW"/>
</dbReference>
<evidence type="ECO:0000256" key="1">
    <source>
        <dbReference type="ARBA" id="ARBA00000085"/>
    </source>
</evidence>